<name>A0A5B7BMF1_DAVIN</name>
<dbReference type="EMBL" id="GHES01039613">
    <property type="protein sequence ID" value="MPA70172.1"/>
    <property type="molecule type" value="Transcribed_RNA"/>
</dbReference>
<reference evidence="1" key="1">
    <citation type="submission" date="2019-08" db="EMBL/GenBank/DDBJ databases">
        <title>Reference gene set and small RNA set construction with multiple tissues from Davidia involucrata Baill.</title>
        <authorList>
            <person name="Yang H."/>
            <person name="Zhou C."/>
            <person name="Li G."/>
            <person name="Wang J."/>
            <person name="Gao P."/>
            <person name="Wang M."/>
            <person name="Wang R."/>
            <person name="Zhao Y."/>
        </authorList>
    </citation>
    <scope>NUCLEOTIDE SEQUENCE</scope>
    <source>
        <tissue evidence="1">Mixed with DoveR01_LX</tissue>
    </source>
</reference>
<evidence type="ECO:0008006" key="2">
    <source>
        <dbReference type="Google" id="ProtNLM"/>
    </source>
</evidence>
<organism evidence="1">
    <name type="scientific">Davidia involucrata</name>
    <name type="common">Dove tree</name>
    <dbReference type="NCBI Taxonomy" id="16924"/>
    <lineage>
        <taxon>Eukaryota</taxon>
        <taxon>Viridiplantae</taxon>
        <taxon>Streptophyta</taxon>
        <taxon>Embryophyta</taxon>
        <taxon>Tracheophyta</taxon>
        <taxon>Spermatophyta</taxon>
        <taxon>Magnoliopsida</taxon>
        <taxon>eudicotyledons</taxon>
        <taxon>Gunneridae</taxon>
        <taxon>Pentapetalae</taxon>
        <taxon>asterids</taxon>
        <taxon>Cornales</taxon>
        <taxon>Nyssaceae</taxon>
        <taxon>Davidia</taxon>
    </lineage>
</organism>
<sequence>MWRLCQRRPLVLTHQNVTTKTRPLPHRHYCSSQLTQQNEDSVREITTILKCNNWRALLDSSDVPKKLNPDVVQTVLHQNQVGDSKRLLDFFYWVEHKMGTHQDLNILSILAVNLCNS</sequence>
<protein>
    <recommendedName>
        <fullName evidence="2">Pentatricopeptide repeat-containing protein</fullName>
    </recommendedName>
</protein>
<proteinExistence type="predicted"/>
<accession>A0A5B7BMF1</accession>
<evidence type="ECO:0000313" key="1">
    <source>
        <dbReference type="EMBL" id="MPA70172.1"/>
    </source>
</evidence>
<dbReference type="AlphaFoldDB" id="A0A5B7BMF1"/>
<gene>
    <name evidence="1" type="ORF">Din_039613</name>
</gene>